<dbReference type="KEGG" id="vg:26647199"/>
<dbReference type="Proteomes" id="UP000201970">
    <property type="component" value="Segment"/>
</dbReference>
<dbReference type="GeneID" id="26647199"/>
<organism evidence="2 3">
    <name type="scientific">Citrobacter phage Margaery</name>
    <dbReference type="NCBI Taxonomy" id="1701810"/>
    <lineage>
        <taxon>Viruses</taxon>
        <taxon>Duplodnaviria</taxon>
        <taxon>Heunggongvirae</taxon>
        <taxon>Uroviricota</taxon>
        <taxon>Caudoviricetes</taxon>
        <taxon>Pantevenvirales</taxon>
        <taxon>Straboviridae</taxon>
        <taxon>Pseudotevenvirus</taxon>
        <taxon>Pseudotevenvirus margaery</taxon>
    </lineage>
</organism>
<keyword evidence="3" id="KW-1185">Reference proteome</keyword>
<evidence type="ECO:0000313" key="2">
    <source>
        <dbReference type="EMBL" id="ALF01704.1"/>
    </source>
</evidence>
<evidence type="ECO:0000313" key="3">
    <source>
        <dbReference type="Proteomes" id="UP000201970"/>
    </source>
</evidence>
<accession>A0A0M4QVZ7</accession>
<feature type="coiled-coil region" evidence="1">
    <location>
        <begin position="42"/>
        <end position="69"/>
    </location>
</feature>
<gene>
    <name evidence="2" type="ORF">CPT_Margaery15</name>
</gene>
<dbReference type="RefSeq" id="YP_009194830.1">
    <property type="nucleotide sequence ID" value="NC_028755.1"/>
</dbReference>
<proteinExistence type="predicted"/>
<dbReference type="EMBL" id="KT381880">
    <property type="protein sequence ID" value="ALF01704.1"/>
    <property type="molecule type" value="Genomic_DNA"/>
</dbReference>
<name>A0A0M4QVZ7_9CAUD</name>
<sequence length="70" mass="7804">MMQNGSLIKGHGKFLVQQINDNKGIIAYCEEKMNSDIAAWEKKEYAAVKKAAEKSLAKAEENLANLENYA</sequence>
<reference evidence="2 3" key="1">
    <citation type="submission" date="2015-08" db="EMBL/GenBank/DDBJ databases">
        <title>The Complete Genome of Citrobacter freundii Myophage Margaery.</title>
        <authorList>
            <person name="Yi D."/>
            <person name="Cadungog J.N."/>
            <person name="Cahill J.L."/>
            <person name="Rasche E.S."/>
            <person name="Everett G.F.K."/>
        </authorList>
    </citation>
    <scope>NUCLEOTIDE SEQUENCE [LARGE SCALE GENOMIC DNA]</scope>
</reference>
<protein>
    <submittedName>
        <fullName evidence="2">Uncharacterized protein</fullName>
    </submittedName>
</protein>
<keyword evidence="1" id="KW-0175">Coiled coil</keyword>
<evidence type="ECO:0000256" key="1">
    <source>
        <dbReference type="SAM" id="Coils"/>
    </source>
</evidence>